<protein>
    <submittedName>
        <fullName evidence="1">Uncharacterized protein</fullName>
    </submittedName>
</protein>
<gene>
    <name evidence="1" type="ORF">LNO68_03570</name>
</gene>
<proteinExistence type="predicted"/>
<dbReference type="Proteomes" id="UP001220940">
    <property type="component" value="Unassembled WGS sequence"/>
</dbReference>
<organism evidence="1 2">
    <name type="scientific">Mycoplasma bradburyae</name>
    <dbReference type="NCBI Taxonomy" id="2963128"/>
    <lineage>
        <taxon>Bacteria</taxon>
        <taxon>Bacillati</taxon>
        <taxon>Mycoplasmatota</taxon>
        <taxon>Mollicutes</taxon>
        <taxon>Mycoplasmataceae</taxon>
        <taxon>Mycoplasma</taxon>
    </lineage>
</organism>
<evidence type="ECO:0000313" key="1">
    <source>
        <dbReference type="EMBL" id="MDC4182246.1"/>
    </source>
</evidence>
<reference evidence="1" key="1">
    <citation type="submission" date="2021-11" db="EMBL/GenBank/DDBJ databases">
        <title>Description of Mycoplasma bradburyaesp. nov.from sea birds: a tribute to a great mycoplasmologist.</title>
        <authorList>
            <person name="Ramirez A.S."/>
            <person name="Poveda C."/>
            <person name="Suarez-Perez A."/>
            <person name="Rosales R.S."/>
            <person name="Dijkman R."/>
            <person name="Feberwee A."/>
            <person name="Spergser J."/>
            <person name="Szostak M.P."/>
            <person name="Ressel L."/>
            <person name="Calabuig P."/>
            <person name="Catania S."/>
            <person name="Gobbo F."/>
            <person name="Timofte D."/>
            <person name="Poveda J.B."/>
        </authorList>
    </citation>
    <scope>NUCLEOTIDE SEQUENCE [LARGE SCALE GENOMIC DNA]</scope>
    <source>
        <strain evidence="1">T158</strain>
    </source>
</reference>
<dbReference type="EMBL" id="JAJHZM010000017">
    <property type="protein sequence ID" value="MDC4182246.1"/>
    <property type="molecule type" value="Genomic_DNA"/>
</dbReference>
<name>A0ABT5GB86_9MOLU</name>
<sequence length="129" mass="15344">MLEKLRLINAPNKIKRCFLTNILNQKIVTDTTEFKYYIINGNGVRVAEKPYLDLFIDLCNGEVISYYISEQPTLQNIISALEKLWKLLQIVVTEENFIQIKIQFIRRKFIKKYLSMQIYSKVCLEKENF</sequence>
<dbReference type="RefSeq" id="WP_255034597.1">
    <property type="nucleotide sequence ID" value="NZ_CP101414.1"/>
</dbReference>
<keyword evidence="2" id="KW-1185">Reference proteome</keyword>
<evidence type="ECO:0000313" key="2">
    <source>
        <dbReference type="Proteomes" id="UP001220940"/>
    </source>
</evidence>
<accession>A0ABT5GB86</accession>
<comment type="caution">
    <text evidence="1">The sequence shown here is derived from an EMBL/GenBank/DDBJ whole genome shotgun (WGS) entry which is preliminary data.</text>
</comment>